<dbReference type="EMBL" id="AM457652">
    <property type="protein sequence ID" value="CAN76823.1"/>
    <property type="molecule type" value="Genomic_DNA"/>
</dbReference>
<dbReference type="PANTHER" id="PTHR46108">
    <property type="entry name" value="BLUE CHEESE"/>
    <property type="match status" value="1"/>
</dbReference>
<proteinExistence type="predicted"/>
<name>A5BFG2_VITVI</name>
<dbReference type="PROSITE" id="PS50197">
    <property type="entry name" value="BEACH"/>
    <property type="match status" value="1"/>
</dbReference>
<accession>A5BFG2</accession>
<dbReference type="InterPro" id="IPR036372">
    <property type="entry name" value="BEACH_dom_sf"/>
</dbReference>
<dbReference type="SUPFAM" id="SSF81837">
    <property type="entry name" value="BEACH domain"/>
    <property type="match status" value="1"/>
</dbReference>
<evidence type="ECO:0000259" key="3">
    <source>
        <dbReference type="PROSITE" id="PS50197"/>
    </source>
</evidence>
<sequence length="157" mass="17921">MVETSRDWSEKLPFALWAYHTSFCTSIGATPYSLVYDMEIWYAFQAVAKGGKQKSCNLDDITILTSESVGKMEKKKEKQEVPKFHDGSHYSSTGMVLFDLLRLPPFSVENQKLQGGQFDHVDHFFNSARDTWLSAVGKGNTSDVNELILEFFYMLEL</sequence>
<reference evidence="4" key="1">
    <citation type="journal article" date="2007" name="PLoS ONE">
        <title>The first genome sequence of an elite grapevine cultivar (Pinot noir Vitis vinifera L.): coping with a highly heterozygous genome.</title>
        <authorList>
            <person name="Velasco R."/>
            <person name="Zharkikh A."/>
            <person name="Troggio M."/>
            <person name="Cartwright D.A."/>
            <person name="Cestaro A."/>
            <person name="Pruss D."/>
            <person name="Pindo M."/>
            <person name="FitzGerald L.M."/>
            <person name="Vezzulli S."/>
            <person name="Reid J."/>
            <person name="Malacarne G."/>
            <person name="Iliev D."/>
            <person name="Coppola G."/>
            <person name="Wardell B."/>
            <person name="Micheletti D."/>
            <person name="Macalma T."/>
            <person name="Facci M."/>
            <person name="Mitchell J.T."/>
            <person name="Perazzolli M."/>
            <person name="Eldredge G."/>
            <person name="Gatto P."/>
            <person name="Oyzerski R."/>
            <person name="Moretto M."/>
            <person name="Gutin N."/>
            <person name="Stefanini M."/>
            <person name="Chen Y."/>
            <person name="Segala C."/>
            <person name="Davenport C."/>
            <person name="Dematte L."/>
            <person name="Mraz A."/>
            <person name="Battilana J."/>
            <person name="Stormo K."/>
            <person name="Costa F."/>
            <person name="Tao Q."/>
            <person name="Si-Ammour A."/>
            <person name="Harkins T."/>
            <person name="Lackey A."/>
            <person name="Perbost C."/>
            <person name="Taillon B."/>
            <person name="Stella A."/>
            <person name="Solovyev V."/>
            <person name="Fawcett J.A."/>
            <person name="Sterck L."/>
            <person name="Vandepoele K."/>
            <person name="Grando S.M."/>
            <person name="Toppo S."/>
            <person name="Moser C."/>
            <person name="Lanchbury J."/>
            <person name="Bogden R."/>
            <person name="Skolnick M."/>
            <person name="Sgaramella V."/>
            <person name="Bhatnagar S.K."/>
            <person name="Fontana P."/>
            <person name="Gutin A."/>
            <person name="Van de Peer Y."/>
            <person name="Salamini F."/>
            <person name="Viola R."/>
        </authorList>
    </citation>
    <scope>NUCLEOTIDE SEQUENCE</scope>
</reference>
<feature type="domain" description="BEACH" evidence="3">
    <location>
        <begin position="1"/>
        <end position="157"/>
    </location>
</feature>
<dbReference type="AlphaFoldDB" id="A5BFG2"/>
<dbReference type="Pfam" id="PF02138">
    <property type="entry name" value="Beach"/>
    <property type="match status" value="1"/>
</dbReference>
<gene>
    <name evidence="4" type="ORF">VITISV_039107</name>
</gene>
<keyword evidence="2" id="KW-0677">Repeat</keyword>
<dbReference type="PANTHER" id="PTHR46108:SF4">
    <property type="entry name" value="BLUE CHEESE"/>
    <property type="match status" value="1"/>
</dbReference>
<evidence type="ECO:0000256" key="1">
    <source>
        <dbReference type="ARBA" id="ARBA00022574"/>
    </source>
</evidence>
<dbReference type="InterPro" id="IPR051944">
    <property type="entry name" value="BEACH_domain_protein"/>
</dbReference>
<evidence type="ECO:0000256" key="2">
    <source>
        <dbReference type="ARBA" id="ARBA00022737"/>
    </source>
</evidence>
<keyword evidence="1" id="KW-0853">WD repeat</keyword>
<organism evidence="4">
    <name type="scientific">Vitis vinifera</name>
    <name type="common">Grape</name>
    <dbReference type="NCBI Taxonomy" id="29760"/>
    <lineage>
        <taxon>Eukaryota</taxon>
        <taxon>Viridiplantae</taxon>
        <taxon>Streptophyta</taxon>
        <taxon>Embryophyta</taxon>
        <taxon>Tracheophyta</taxon>
        <taxon>Spermatophyta</taxon>
        <taxon>Magnoliopsida</taxon>
        <taxon>eudicotyledons</taxon>
        <taxon>Gunneridae</taxon>
        <taxon>Pentapetalae</taxon>
        <taxon>rosids</taxon>
        <taxon>Vitales</taxon>
        <taxon>Vitaceae</taxon>
        <taxon>Viteae</taxon>
        <taxon>Vitis</taxon>
    </lineage>
</organism>
<dbReference type="ExpressionAtlas" id="A5BFG2">
    <property type="expression patterns" value="baseline and differential"/>
</dbReference>
<evidence type="ECO:0000313" key="4">
    <source>
        <dbReference type="EMBL" id="CAN76823.1"/>
    </source>
</evidence>
<dbReference type="Gene3D" id="1.10.1540.10">
    <property type="entry name" value="BEACH domain"/>
    <property type="match status" value="1"/>
</dbReference>
<dbReference type="InterPro" id="IPR000409">
    <property type="entry name" value="BEACH_dom"/>
</dbReference>
<protein>
    <recommendedName>
        <fullName evidence="3">BEACH domain-containing protein</fullName>
    </recommendedName>
</protein>